<feature type="transmembrane region" description="Helical" evidence="1">
    <location>
        <begin position="36"/>
        <end position="59"/>
    </location>
</feature>
<protein>
    <recommendedName>
        <fullName evidence="4">DUF5642 domain-containing protein</fullName>
    </recommendedName>
</protein>
<gene>
    <name evidence="2" type="ORF">NM203_29240</name>
</gene>
<evidence type="ECO:0000313" key="3">
    <source>
        <dbReference type="Proteomes" id="UP001651690"/>
    </source>
</evidence>
<keyword evidence="1" id="KW-1133">Transmembrane helix</keyword>
<comment type="caution">
    <text evidence="2">The sequence shown here is derived from an EMBL/GenBank/DDBJ whole genome shotgun (WGS) entry which is preliminary data.</text>
</comment>
<keyword evidence="1" id="KW-0812">Transmembrane</keyword>
<sequence length="199" mass="20158">MSSGPQGPGWWCASDGRWYPPQPAVPAARRKSTRGIWIAVLAVVVVLIAGVGIGGYLIVRAVTNEVSSALGVGDLECPASGDIGELLGSPVSGPAGGSMIVASGCYYTGAVYDVIIVSGSTLIADEQIASMVGEGEAGGAEVRDIDVGDKGRVWASDTKSSAIAVGADALVSVEVQGKDFASIPDRSDAAVAILERVLR</sequence>
<accession>A0ABT1MAS9</accession>
<keyword evidence="1" id="KW-0472">Membrane</keyword>
<dbReference type="Proteomes" id="UP001651690">
    <property type="component" value="Unassembled WGS sequence"/>
</dbReference>
<name>A0ABT1MAS9_9MYCO</name>
<evidence type="ECO:0000313" key="2">
    <source>
        <dbReference type="EMBL" id="MCP9276281.1"/>
    </source>
</evidence>
<reference evidence="2 3" key="1">
    <citation type="submission" date="2022-06" db="EMBL/GenBank/DDBJ databases">
        <title>Mycolicibacterium sp. CAU 1645 isolated from seawater.</title>
        <authorList>
            <person name="Kim W."/>
        </authorList>
    </citation>
    <scope>NUCLEOTIDE SEQUENCE [LARGE SCALE GENOMIC DNA]</scope>
    <source>
        <strain evidence="2 3">CAU 1645</strain>
    </source>
</reference>
<evidence type="ECO:0008006" key="4">
    <source>
        <dbReference type="Google" id="ProtNLM"/>
    </source>
</evidence>
<evidence type="ECO:0000256" key="1">
    <source>
        <dbReference type="SAM" id="Phobius"/>
    </source>
</evidence>
<proteinExistence type="predicted"/>
<organism evidence="2 3">
    <name type="scientific">Mycolicibacterium arenosum</name>
    <dbReference type="NCBI Taxonomy" id="2952157"/>
    <lineage>
        <taxon>Bacteria</taxon>
        <taxon>Bacillati</taxon>
        <taxon>Actinomycetota</taxon>
        <taxon>Actinomycetes</taxon>
        <taxon>Mycobacteriales</taxon>
        <taxon>Mycobacteriaceae</taxon>
        <taxon>Mycolicibacterium</taxon>
    </lineage>
</organism>
<dbReference type="RefSeq" id="WP_255064240.1">
    <property type="nucleotide sequence ID" value="NZ_JANDBD010000015.1"/>
</dbReference>
<keyword evidence="3" id="KW-1185">Reference proteome</keyword>
<dbReference type="EMBL" id="JANDBD010000015">
    <property type="protein sequence ID" value="MCP9276281.1"/>
    <property type="molecule type" value="Genomic_DNA"/>
</dbReference>